<gene>
    <name evidence="1" type="ORF">GCM10010970_24580</name>
</gene>
<dbReference type="EMBL" id="BMLX01000003">
    <property type="protein sequence ID" value="GGP22307.1"/>
    <property type="molecule type" value="Genomic_DNA"/>
</dbReference>
<evidence type="ECO:0008006" key="3">
    <source>
        <dbReference type="Google" id="ProtNLM"/>
    </source>
</evidence>
<reference evidence="2" key="1">
    <citation type="journal article" date="2019" name="Int. J. Syst. Evol. Microbiol.">
        <title>The Global Catalogue of Microorganisms (GCM) 10K type strain sequencing project: providing services to taxonomists for standard genome sequencing and annotation.</title>
        <authorList>
            <consortium name="The Broad Institute Genomics Platform"/>
            <consortium name="The Broad Institute Genome Sequencing Center for Infectious Disease"/>
            <person name="Wu L."/>
            <person name="Ma J."/>
        </authorList>
    </citation>
    <scope>NUCLEOTIDE SEQUENCE [LARGE SCALE GENOMIC DNA]</scope>
    <source>
        <strain evidence="2">CGMCC 1.8859</strain>
    </source>
</reference>
<proteinExistence type="predicted"/>
<evidence type="ECO:0000313" key="1">
    <source>
        <dbReference type="EMBL" id="GGP22307.1"/>
    </source>
</evidence>
<organism evidence="1 2">
    <name type="scientific">Silvimonas iriomotensis</name>
    <dbReference type="NCBI Taxonomy" id="449662"/>
    <lineage>
        <taxon>Bacteria</taxon>
        <taxon>Pseudomonadati</taxon>
        <taxon>Pseudomonadota</taxon>
        <taxon>Betaproteobacteria</taxon>
        <taxon>Neisseriales</taxon>
        <taxon>Chitinibacteraceae</taxon>
        <taxon>Silvimonas</taxon>
    </lineage>
</organism>
<dbReference type="Proteomes" id="UP000637267">
    <property type="component" value="Unassembled WGS sequence"/>
</dbReference>
<sequence length="196" mass="21587">MSVSYIPTTGGSTLSLGQTTPRIDASNTLTGVNPQIAPQHDYIADFENDMVNITRPAANRANTAIQTIYDQLTRVQANLAQQHPQIANSNWDVVLQDGKLKVTGKLSDSDRAWLENALNANTDLVNAARSYSSAIVTYFQGTPDHQQVPSLMGQDGRAYDSAHPLLWLQSRHSNHQGCPWSRSIFAETFPLSTSRY</sequence>
<evidence type="ECO:0000313" key="2">
    <source>
        <dbReference type="Proteomes" id="UP000637267"/>
    </source>
</evidence>
<keyword evidence="2" id="KW-1185">Reference proteome</keyword>
<comment type="caution">
    <text evidence="1">The sequence shown here is derived from an EMBL/GenBank/DDBJ whole genome shotgun (WGS) entry which is preliminary data.</text>
</comment>
<accession>A0ABQ2PAR6</accession>
<name>A0ABQ2PAR6_9NEIS</name>
<protein>
    <recommendedName>
        <fullName evidence="3">Flagellar hook-associated protein 1</fullName>
    </recommendedName>
</protein>
<dbReference type="RefSeq" id="WP_188704658.1">
    <property type="nucleotide sequence ID" value="NZ_BMLX01000003.1"/>
</dbReference>